<feature type="transmembrane region" description="Helical" evidence="7">
    <location>
        <begin position="103"/>
        <end position="132"/>
    </location>
</feature>
<dbReference type="Ensembl" id="ENSTGUT00000040722.1">
    <property type="protein sequence ID" value="ENSTGUP00000022374.1"/>
    <property type="gene ID" value="ENSTGUG00000009051.2"/>
</dbReference>
<reference evidence="8 9" key="1">
    <citation type="journal article" date="2010" name="Nature">
        <title>The genome of a songbird.</title>
        <authorList>
            <person name="Warren W.C."/>
            <person name="Clayton D.F."/>
            <person name="Ellegren H."/>
            <person name="Arnold A.P."/>
            <person name="Hillier L.W."/>
            <person name="Kunstner A."/>
            <person name="Searle S."/>
            <person name="White S."/>
            <person name="Vilella A.J."/>
            <person name="Fairley S."/>
            <person name="Heger A."/>
            <person name="Kong L."/>
            <person name="Ponting C.P."/>
            <person name="Jarvis E.D."/>
            <person name="Mello C.V."/>
            <person name="Minx P."/>
            <person name="Lovell P."/>
            <person name="Velho T.A."/>
            <person name="Ferris M."/>
            <person name="Balakrishnan C.N."/>
            <person name="Sinha S."/>
            <person name="Blatti C."/>
            <person name="London S.E."/>
            <person name="Li Y."/>
            <person name="Lin Y.C."/>
            <person name="George J."/>
            <person name="Sweedler J."/>
            <person name="Southey B."/>
            <person name="Gunaratne P."/>
            <person name="Watson M."/>
            <person name="Nam K."/>
            <person name="Backstrom N."/>
            <person name="Smeds L."/>
            <person name="Nabholz B."/>
            <person name="Itoh Y."/>
            <person name="Whitney O."/>
            <person name="Pfenning A.R."/>
            <person name="Howard J."/>
            <person name="Volker M."/>
            <person name="Skinner B.M."/>
            <person name="Griffin D.K."/>
            <person name="Ye L."/>
            <person name="McLaren W.M."/>
            <person name="Flicek P."/>
            <person name="Quesada V."/>
            <person name="Velasco G."/>
            <person name="Lopez-Otin C."/>
            <person name="Puente X.S."/>
            <person name="Olender T."/>
            <person name="Lancet D."/>
            <person name="Smit A.F."/>
            <person name="Hubley R."/>
            <person name="Konkel M.K."/>
            <person name="Walker J.A."/>
            <person name="Batzer M.A."/>
            <person name="Gu W."/>
            <person name="Pollock D.D."/>
            <person name="Chen L."/>
            <person name="Cheng Z."/>
            <person name="Eichler E.E."/>
            <person name="Stapley J."/>
            <person name="Slate J."/>
            <person name="Ekblom R."/>
            <person name="Birkhead T."/>
            <person name="Burke T."/>
            <person name="Burt D."/>
            <person name="Scharff C."/>
            <person name="Adam I."/>
            <person name="Richard H."/>
            <person name="Sultan M."/>
            <person name="Soldatov A."/>
            <person name="Lehrach H."/>
            <person name="Edwards S.V."/>
            <person name="Yang S.P."/>
            <person name="Li X."/>
            <person name="Graves T."/>
            <person name="Fulton L."/>
            <person name="Nelson J."/>
            <person name="Chinwalla A."/>
            <person name="Hou S."/>
            <person name="Mardis E.R."/>
            <person name="Wilson R.K."/>
        </authorList>
    </citation>
    <scope>NUCLEOTIDE SEQUENCE [LARGE SCALE GENOMIC DNA]</scope>
</reference>
<dbReference type="PRINTS" id="PR00212">
    <property type="entry name" value="MYELINMBP"/>
</dbReference>
<evidence type="ECO:0000313" key="9">
    <source>
        <dbReference type="Proteomes" id="UP000007754"/>
    </source>
</evidence>
<evidence type="ECO:0000256" key="1">
    <source>
        <dbReference type="ARBA" id="ARBA00004392"/>
    </source>
</evidence>
<dbReference type="GO" id="GO:0043218">
    <property type="term" value="C:compact myelin"/>
    <property type="evidence" value="ECO:0007669"/>
    <property type="project" value="TreeGrafter"/>
</dbReference>
<evidence type="ECO:0000256" key="2">
    <source>
        <dbReference type="ARBA" id="ARBA00005936"/>
    </source>
</evidence>
<dbReference type="AlphaFoldDB" id="A0A674GHR8"/>
<sequence length="243" mass="27362">MASQKRSSFRHGSKLASASTIDHARHGSPRHRDSGLLDSLGRFFGGERHVPRRGSGKWPTYHHTTKDIHAARVSHHVGSIPPRSQHGRPVDDNPPFYLPGQSIFYSIASSCCSNVIILFCLKFAILLFLFHFPSSFHSTFKMKIVLLALILQFDSPCSNNFFCFSTKGAKPTAWQSSLPLKVSGRPIWCIFLLLGWTKWEGRLGQDRCLFHFCNCFYTVCKTNAVTNLSILFHLSCQICLSNS</sequence>
<dbReference type="GO" id="GO:0042552">
    <property type="term" value="P:myelination"/>
    <property type="evidence" value="ECO:0007669"/>
    <property type="project" value="TreeGrafter"/>
</dbReference>
<keyword evidence="9" id="KW-1185">Reference proteome</keyword>
<dbReference type="Proteomes" id="UP000007754">
    <property type="component" value="Chromosome 2"/>
</dbReference>
<reference evidence="8" key="2">
    <citation type="submission" date="2025-08" db="UniProtKB">
        <authorList>
            <consortium name="Ensembl"/>
        </authorList>
    </citation>
    <scope>IDENTIFICATION</scope>
</reference>
<keyword evidence="4" id="KW-1003">Cell membrane</keyword>
<dbReference type="Pfam" id="PF01669">
    <property type="entry name" value="Myelin_MBP"/>
    <property type="match status" value="1"/>
</dbReference>
<comment type="similarity">
    <text evidence="2">Belongs to the myelin basic protein family.</text>
</comment>
<reference evidence="8" key="3">
    <citation type="submission" date="2025-09" db="UniProtKB">
        <authorList>
            <consortium name="Ensembl"/>
        </authorList>
    </citation>
    <scope>IDENTIFICATION</scope>
</reference>
<protein>
    <recommendedName>
        <fullName evidence="3">Myelin basic protein</fullName>
    </recommendedName>
</protein>
<keyword evidence="5 7" id="KW-0472">Membrane</keyword>
<feature type="compositionally biased region" description="Basic and acidic residues" evidence="6">
    <location>
        <begin position="22"/>
        <end position="35"/>
    </location>
</feature>
<feature type="region of interest" description="Disordered" evidence="6">
    <location>
        <begin position="1"/>
        <end position="36"/>
    </location>
</feature>
<proteinExistence type="inferred from homology"/>
<dbReference type="PANTHER" id="PTHR11429">
    <property type="entry name" value="MYELIN BASIC PROTEIN"/>
    <property type="match status" value="1"/>
</dbReference>
<evidence type="ECO:0000256" key="7">
    <source>
        <dbReference type="SAM" id="Phobius"/>
    </source>
</evidence>
<dbReference type="InterPro" id="IPR000548">
    <property type="entry name" value="Myelin_BP"/>
</dbReference>
<evidence type="ECO:0000256" key="5">
    <source>
        <dbReference type="ARBA" id="ARBA00023136"/>
    </source>
</evidence>
<organism evidence="8 9">
    <name type="scientific">Taeniopygia guttata</name>
    <name type="common">Zebra finch</name>
    <name type="synonym">Poephila guttata</name>
    <dbReference type="NCBI Taxonomy" id="59729"/>
    <lineage>
        <taxon>Eukaryota</taxon>
        <taxon>Metazoa</taxon>
        <taxon>Chordata</taxon>
        <taxon>Craniata</taxon>
        <taxon>Vertebrata</taxon>
        <taxon>Euteleostomi</taxon>
        <taxon>Archelosauria</taxon>
        <taxon>Archosauria</taxon>
        <taxon>Dinosauria</taxon>
        <taxon>Saurischia</taxon>
        <taxon>Theropoda</taxon>
        <taxon>Coelurosauria</taxon>
        <taxon>Aves</taxon>
        <taxon>Neognathae</taxon>
        <taxon>Neoaves</taxon>
        <taxon>Telluraves</taxon>
        <taxon>Australaves</taxon>
        <taxon>Passeriformes</taxon>
        <taxon>Passeroidea</taxon>
        <taxon>Estrildidae</taxon>
        <taxon>Estrildinae</taxon>
        <taxon>Taeniopygia</taxon>
    </lineage>
</organism>
<accession>A0A674GHR8</accession>
<dbReference type="GO" id="GO:0019911">
    <property type="term" value="F:structural constituent of myelin sheath"/>
    <property type="evidence" value="ECO:0007669"/>
    <property type="project" value="InterPro"/>
</dbReference>
<keyword evidence="7" id="KW-1133">Transmembrane helix</keyword>
<comment type="subcellular location">
    <subcellularLocation>
        <location evidence="1">Myelin membrane</location>
        <topology evidence="1">Peripheral membrane protein</topology>
        <orientation evidence="1">Cytoplasmic side</orientation>
    </subcellularLocation>
</comment>
<dbReference type="GO" id="GO:0071944">
    <property type="term" value="C:cell periphery"/>
    <property type="evidence" value="ECO:0007669"/>
    <property type="project" value="TreeGrafter"/>
</dbReference>
<evidence type="ECO:0000256" key="4">
    <source>
        <dbReference type="ARBA" id="ARBA00022475"/>
    </source>
</evidence>
<gene>
    <name evidence="8" type="primary">MBP</name>
</gene>
<dbReference type="GO" id="GO:0033269">
    <property type="term" value="C:internode region of axon"/>
    <property type="evidence" value="ECO:0007669"/>
    <property type="project" value="TreeGrafter"/>
</dbReference>
<evidence type="ECO:0000256" key="3">
    <source>
        <dbReference type="ARBA" id="ARBA00019097"/>
    </source>
</evidence>
<evidence type="ECO:0000313" key="8">
    <source>
        <dbReference type="Ensembl" id="ENSTGUP00000022374.1"/>
    </source>
</evidence>
<dbReference type="GO" id="GO:0043025">
    <property type="term" value="C:neuronal cell body"/>
    <property type="evidence" value="ECO:0007669"/>
    <property type="project" value="TreeGrafter"/>
</dbReference>
<dbReference type="PANTHER" id="PTHR11429:SF0">
    <property type="entry name" value="MYELIN BASIC PROTEIN"/>
    <property type="match status" value="1"/>
</dbReference>
<dbReference type="GeneTree" id="ENSGT00390000014772"/>
<keyword evidence="7" id="KW-0812">Transmembrane</keyword>
<name>A0A674GHR8_TAEGU</name>
<evidence type="ECO:0000256" key="6">
    <source>
        <dbReference type="SAM" id="MobiDB-lite"/>
    </source>
</evidence>